<dbReference type="GO" id="GO:0000900">
    <property type="term" value="F:mRNA regulatory element binding translation repressor activity"/>
    <property type="evidence" value="ECO:0007669"/>
    <property type="project" value="TreeGrafter"/>
</dbReference>
<dbReference type="CDD" id="cd19757">
    <property type="entry name" value="Bbox1"/>
    <property type="match status" value="1"/>
</dbReference>
<dbReference type="Pfam" id="PF16366">
    <property type="entry name" value="CEBP_ZZ"/>
    <property type="match status" value="1"/>
</dbReference>
<dbReference type="InterPro" id="IPR034819">
    <property type="entry name" value="CPEB"/>
</dbReference>
<comment type="caution">
    <text evidence="5">The sequence shown here is derived from an EMBL/GenBank/DDBJ whole genome shotgun (WGS) entry which is preliminary data.</text>
</comment>
<dbReference type="GO" id="GO:2000766">
    <property type="term" value="P:negative regulation of cytoplasmic translation"/>
    <property type="evidence" value="ECO:0007669"/>
    <property type="project" value="TreeGrafter"/>
</dbReference>
<feature type="domain" description="RRM" evidence="4">
    <location>
        <begin position="430"/>
        <end position="511"/>
    </location>
</feature>
<proteinExistence type="predicted"/>
<organism evidence="5 6">
    <name type="scientific">Polypedilum vanderplanki</name>
    <name type="common">Sleeping chironomid midge</name>
    <dbReference type="NCBI Taxonomy" id="319348"/>
    <lineage>
        <taxon>Eukaryota</taxon>
        <taxon>Metazoa</taxon>
        <taxon>Ecdysozoa</taxon>
        <taxon>Arthropoda</taxon>
        <taxon>Hexapoda</taxon>
        <taxon>Insecta</taxon>
        <taxon>Pterygota</taxon>
        <taxon>Neoptera</taxon>
        <taxon>Endopterygota</taxon>
        <taxon>Diptera</taxon>
        <taxon>Nematocera</taxon>
        <taxon>Chironomoidea</taxon>
        <taxon>Chironomidae</taxon>
        <taxon>Chironominae</taxon>
        <taxon>Polypedilum</taxon>
        <taxon>Polypedilum</taxon>
    </lineage>
</organism>
<feature type="domain" description="RRM" evidence="4">
    <location>
        <begin position="296"/>
        <end position="383"/>
    </location>
</feature>
<dbReference type="SMART" id="SM00360">
    <property type="entry name" value="RRM"/>
    <property type="match status" value="2"/>
</dbReference>
<dbReference type="AlphaFoldDB" id="A0A9J6BTI9"/>
<dbReference type="GO" id="GO:0043022">
    <property type="term" value="F:ribosome binding"/>
    <property type="evidence" value="ECO:0007669"/>
    <property type="project" value="TreeGrafter"/>
</dbReference>
<dbReference type="Gene3D" id="3.30.70.330">
    <property type="match status" value="2"/>
</dbReference>
<dbReference type="GO" id="GO:0008135">
    <property type="term" value="F:translation factor activity, RNA binding"/>
    <property type="evidence" value="ECO:0007669"/>
    <property type="project" value="TreeGrafter"/>
</dbReference>
<dbReference type="CDD" id="cd12723">
    <property type="entry name" value="RRM1_CPEB1"/>
    <property type="match status" value="1"/>
</dbReference>
<dbReference type="InterPro" id="IPR035979">
    <property type="entry name" value="RBD_domain_sf"/>
</dbReference>
<dbReference type="GO" id="GO:0005634">
    <property type="term" value="C:nucleus"/>
    <property type="evidence" value="ECO:0007669"/>
    <property type="project" value="TreeGrafter"/>
</dbReference>
<dbReference type="FunFam" id="3.30.70.330:FF:000054">
    <property type="entry name" value="Cytoplasmic polyadenylation element-binding protein 1"/>
    <property type="match status" value="1"/>
</dbReference>
<dbReference type="InterPro" id="IPR012677">
    <property type="entry name" value="Nucleotide-bd_a/b_plait_sf"/>
</dbReference>
<dbReference type="GO" id="GO:0045202">
    <property type="term" value="C:synapse"/>
    <property type="evidence" value="ECO:0007669"/>
    <property type="project" value="TreeGrafter"/>
</dbReference>
<dbReference type="InterPro" id="IPR034977">
    <property type="entry name" value="CPEB1_RRM1"/>
</dbReference>
<protein>
    <recommendedName>
        <fullName evidence="4">RRM domain-containing protein</fullName>
    </recommendedName>
</protein>
<gene>
    <name evidence="5" type="ORF">PVAND_002895</name>
</gene>
<evidence type="ECO:0000313" key="6">
    <source>
        <dbReference type="Proteomes" id="UP001107558"/>
    </source>
</evidence>
<dbReference type="EMBL" id="JADBJN010000003">
    <property type="protein sequence ID" value="KAG5672803.1"/>
    <property type="molecule type" value="Genomic_DNA"/>
</dbReference>
<dbReference type="SUPFAM" id="SSF54928">
    <property type="entry name" value="RNA-binding domain, RBD"/>
    <property type="match status" value="1"/>
</dbReference>
<feature type="region of interest" description="Disordered" evidence="3">
    <location>
        <begin position="574"/>
        <end position="614"/>
    </location>
</feature>
<keyword evidence="6" id="KW-1185">Reference proteome</keyword>
<keyword evidence="1 2" id="KW-0694">RNA-binding</keyword>
<dbReference type="InterPro" id="IPR038446">
    <property type="entry name" value="CEBP_ZZ_sf"/>
</dbReference>
<dbReference type="GO" id="GO:0043005">
    <property type="term" value="C:neuron projection"/>
    <property type="evidence" value="ECO:0007669"/>
    <property type="project" value="TreeGrafter"/>
</dbReference>
<dbReference type="Pfam" id="PF16367">
    <property type="entry name" value="RRM_7"/>
    <property type="match status" value="1"/>
</dbReference>
<sequence length="614" mass="69639">MPSLQQTSTFKDCNLSSEILQKHSINSINSLLNNEDGLILSPHSEVDPNLIFGDMFHTATPKGYSSPDRNYIQTTPPKMFENFQFDNRSIQRNLSFDCNVTTPTSPGTPSSFKAYMNSPSSYGNDSGFYNNSRSDSPTMLINDSQDLFGSSNFSQTQSESLSDIMNYLNINTSSIQQSNHIQQQHQHQRFENQRKHEQQAYQNELKQMQYQLLQQQHMSQPINHHLLQQQFLNRYNNQNLVNWRQQQHFSSNNFNNGSSLDHAAKYHRSSAALFDPSCTWSGNLPPRIHRFVTYSPKVFLGGLPWNTSEQTLMQIFKPFGNIKVEWPGKEQNAVQPKGYVYVIFESEKQVKALLQACSIQDNFSNNLSNSNHGDSMDTMSSSAGIPCFGGNYYYKISSNRIKEKEVEVIPWIIADSNYIKSANQKIESAKTVFVGALHGKTTAEGLAKIMNDLFDGVIYAGIDTDKYKYPIGSGRVTFNNTRSYMRAVAAAFIEIKSQKFNKKVQIDPYLEDSLCSLCNVQHGPYYCRDLSCFRYFCRQCWQMRHNNDSHLRNHKPLTRNSKSQQQIHSSVFYNNPFSSSSSAGSTGSSNPGSPSSSETLLSSSPPSLINFSMK</sequence>
<evidence type="ECO:0000256" key="2">
    <source>
        <dbReference type="PROSITE-ProRule" id="PRU00176"/>
    </source>
</evidence>
<evidence type="ECO:0000259" key="4">
    <source>
        <dbReference type="PROSITE" id="PS50102"/>
    </source>
</evidence>
<dbReference type="OrthoDB" id="10033548at2759"/>
<dbReference type="GO" id="GO:0005737">
    <property type="term" value="C:cytoplasm"/>
    <property type="evidence" value="ECO:0007669"/>
    <property type="project" value="TreeGrafter"/>
</dbReference>
<dbReference type="PANTHER" id="PTHR12566:SF9">
    <property type="entry name" value="CYTOPLASMIC POLYADENYLATION ELEMENT-BINDING PROTEIN 1"/>
    <property type="match status" value="1"/>
</dbReference>
<evidence type="ECO:0000256" key="3">
    <source>
        <dbReference type="SAM" id="MobiDB-lite"/>
    </source>
</evidence>
<dbReference type="InterPro" id="IPR000504">
    <property type="entry name" value="RRM_dom"/>
</dbReference>
<evidence type="ECO:0000313" key="5">
    <source>
        <dbReference type="EMBL" id="KAG5672803.1"/>
    </source>
</evidence>
<dbReference type="GO" id="GO:0003730">
    <property type="term" value="F:mRNA 3'-UTR binding"/>
    <property type="evidence" value="ECO:0007669"/>
    <property type="project" value="InterPro"/>
</dbReference>
<dbReference type="InterPro" id="IPR032296">
    <property type="entry name" value="CEBP_ZZ"/>
</dbReference>
<dbReference type="PROSITE" id="PS50102">
    <property type="entry name" value="RRM"/>
    <property type="match status" value="2"/>
</dbReference>
<dbReference type="Proteomes" id="UP001107558">
    <property type="component" value="Chromosome 3"/>
</dbReference>
<name>A0A9J6BTI9_POLVA</name>
<accession>A0A9J6BTI9</accession>
<dbReference type="Gene3D" id="4.10.640.40">
    <property type="entry name" value="Cytoplasmic polyadenylation element-binding protein, ZZ domain"/>
    <property type="match status" value="1"/>
</dbReference>
<dbReference type="InterPro" id="IPR013087">
    <property type="entry name" value="Znf_C2H2_type"/>
</dbReference>
<dbReference type="CDD" id="cd12725">
    <property type="entry name" value="RRM2_CPEB1"/>
    <property type="match status" value="1"/>
</dbReference>
<reference evidence="5" key="1">
    <citation type="submission" date="2021-03" db="EMBL/GenBank/DDBJ databases">
        <title>Chromosome level genome of the anhydrobiotic midge Polypedilum vanderplanki.</title>
        <authorList>
            <person name="Yoshida Y."/>
            <person name="Kikawada T."/>
            <person name="Gusev O."/>
        </authorList>
    </citation>
    <scope>NUCLEOTIDE SEQUENCE</scope>
    <source>
        <strain evidence="5">NIAS01</strain>
        <tissue evidence="5">Whole body or cell culture</tissue>
    </source>
</reference>
<dbReference type="PANTHER" id="PTHR12566">
    <property type="entry name" value="CYTOPLASMIC POLYADENYLATION ELEMENT BINDING PROTEIN CPEB"/>
    <property type="match status" value="1"/>
</dbReference>
<dbReference type="PROSITE" id="PS00028">
    <property type="entry name" value="ZINC_FINGER_C2H2_1"/>
    <property type="match status" value="2"/>
</dbReference>
<feature type="compositionally biased region" description="Low complexity" evidence="3">
    <location>
        <begin position="574"/>
        <end position="608"/>
    </location>
</feature>
<evidence type="ECO:0000256" key="1">
    <source>
        <dbReference type="ARBA" id="ARBA00022884"/>
    </source>
</evidence>